<proteinExistence type="predicted"/>
<name>A0ABW4IF81_9SPHI</name>
<evidence type="ECO:0008006" key="4">
    <source>
        <dbReference type="Google" id="ProtNLM"/>
    </source>
</evidence>
<sequence length="239" mass="26903">MSIRLLFALLLFVPLFSKAQTALNGTAFDADTRNKLNLVFVNNLTQKEGEHSKQKGDFSVKAEIGDLIVFSCPGYLSDTLIVEDLTPKMVLLRPAIIVLDQVVVTAQGKAEDLKQVYSSAYSSAATNILSKDGGVSLYNAFSTQAKQKRAFQKFMDSELNEKAIDQKFNRQLVTELTKIRGQLLEDFMSYYRPTYSQVSAMNDFELRNYIVTSYNEYIKLPAEARIYPSLPRTSFGGMR</sequence>
<protein>
    <recommendedName>
        <fullName evidence="4">CarboxypepD_reg-like domain-containing protein</fullName>
    </recommendedName>
</protein>
<keyword evidence="1" id="KW-0732">Signal</keyword>
<accession>A0ABW4IF81</accession>
<evidence type="ECO:0000313" key="3">
    <source>
        <dbReference type="Proteomes" id="UP001597118"/>
    </source>
</evidence>
<evidence type="ECO:0000256" key="1">
    <source>
        <dbReference type="SAM" id="SignalP"/>
    </source>
</evidence>
<keyword evidence="3" id="KW-1185">Reference proteome</keyword>
<evidence type="ECO:0000313" key="2">
    <source>
        <dbReference type="EMBL" id="MFD1631411.1"/>
    </source>
</evidence>
<comment type="caution">
    <text evidence="2">The sequence shown here is derived from an EMBL/GenBank/DDBJ whole genome shotgun (WGS) entry which is preliminary data.</text>
</comment>
<dbReference type="RefSeq" id="WP_379663779.1">
    <property type="nucleotide sequence ID" value="NZ_JBHUDG010000047.1"/>
</dbReference>
<reference evidence="3" key="1">
    <citation type="journal article" date="2019" name="Int. J. Syst. Evol. Microbiol.">
        <title>The Global Catalogue of Microorganisms (GCM) 10K type strain sequencing project: providing services to taxonomists for standard genome sequencing and annotation.</title>
        <authorList>
            <consortium name="The Broad Institute Genomics Platform"/>
            <consortium name="The Broad Institute Genome Sequencing Center for Infectious Disease"/>
            <person name="Wu L."/>
            <person name="Ma J."/>
        </authorList>
    </citation>
    <scope>NUCLEOTIDE SEQUENCE [LARGE SCALE GENOMIC DNA]</scope>
    <source>
        <strain evidence="3">CCUG 53762</strain>
    </source>
</reference>
<dbReference type="EMBL" id="JBHUDG010000047">
    <property type="protein sequence ID" value="MFD1631411.1"/>
    <property type="molecule type" value="Genomic_DNA"/>
</dbReference>
<organism evidence="2 3">
    <name type="scientific">Pseudopedobacter beijingensis</name>
    <dbReference type="NCBI Taxonomy" id="1207056"/>
    <lineage>
        <taxon>Bacteria</taxon>
        <taxon>Pseudomonadati</taxon>
        <taxon>Bacteroidota</taxon>
        <taxon>Sphingobacteriia</taxon>
        <taxon>Sphingobacteriales</taxon>
        <taxon>Sphingobacteriaceae</taxon>
        <taxon>Pseudopedobacter</taxon>
    </lineage>
</organism>
<dbReference type="Proteomes" id="UP001597118">
    <property type="component" value="Unassembled WGS sequence"/>
</dbReference>
<gene>
    <name evidence="2" type="ORF">ACFSAH_16175</name>
</gene>
<feature type="signal peptide" evidence="1">
    <location>
        <begin position="1"/>
        <end position="19"/>
    </location>
</feature>
<feature type="chain" id="PRO_5045811727" description="CarboxypepD_reg-like domain-containing protein" evidence="1">
    <location>
        <begin position="20"/>
        <end position="239"/>
    </location>
</feature>